<dbReference type="InterPro" id="IPR036291">
    <property type="entry name" value="NAD(P)-bd_dom_sf"/>
</dbReference>
<comment type="caution">
    <text evidence="3">The sequence shown here is derived from an EMBL/GenBank/DDBJ whole genome shotgun (WGS) entry which is preliminary data.</text>
</comment>
<sequence>MRTVILGTGNVAWHLAHAFIKSGIDLKQIYGRNTAALKNFKEATGIDVSSTHLEKADLYLLCVSDSSLEEVSMLITDPEVLVAHTSGSLPVEVLKGPYRKACFYPMQTFSRQAALDYSQIPFFIEAPLEKDFAALQRMALGISSKVTRTTYSQRQYLHVSAVLCSNFVNHLFTLTKELCSAHGLEFRHFLPLIDQTVKKIHTLDPRTAQTGPAVRGDQVVLARHEALLEGHLLELYRLMSRSIARTHFGSTYGEGR</sequence>
<dbReference type="Gene3D" id="3.40.50.720">
    <property type="entry name" value="NAD(P)-binding Rossmann-like Domain"/>
    <property type="match status" value="1"/>
</dbReference>
<keyword evidence="4" id="KW-1185">Reference proteome</keyword>
<dbReference type="Pfam" id="PF10728">
    <property type="entry name" value="DUF2520"/>
    <property type="match status" value="1"/>
</dbReference>
<evidence type="ECO:0000313" key="3">
    <source>
        <dbReference type="EMBL" id="MBF5027922.1"/>
    </source>
</evidence>
<dbReference type="RefSeq" id="WP_194739847.1">
    <property type="nucleotide sequence ID" value="NZ_JADKYY010000012.1"/>
</dbReference>
<dbReference type="SUPFAM" id="SSF51735">
    <property type="entry name" value="NAD(P)-binding Rossmann-fold domains"/>
    <property type="match status" value="1"/>
</dbReference>
<gene>
    <name evidence="3" type="ORF">IC612_08945</name>
</gene>
<dbReference type="AlphaFoldDB" id="A0A931EA88"/>
<name>A0A931EA88_9FLAO</name>
<dbReference type="EMBL" id="JADKYY010000012">
    <property type="protein sequence ID" value="MBF5027922.1"/>
    <property type="molecule type" value="Genomic_DNA"/>
</dbReference>
<evidence type="ECO:0000259" key="2">
    <source>
        <dbReference type="Pfam" id="PF10728"/>
    </source>
</evidence>
<evidence type="ECO:0000313" key="4">
    <source>
        <dbReference type="Proteomes" id="UP000694480"/>
    </source>
</evidence>
<dbReference type="InterPro" id="IPR037108">
    <property type="entry name" value="TM1727-like_C_sf"/>
</dbReference>
<dbReference type="Gene3D" id="1.10.1040.20">
    <property type="entry name" value="ProC-like, C-terminal domain"/>
    <property type="match status" value="1"/>
</dbReference>
<reference evidence="3" key="1">
    <citation type="submission" date="2020-11" db="EMBL/GenBank/DDBJ databases">
        <title>Genome seq and assembly of Planobacterium sp.</title>
        <authorList>
            <person name="Chhetri G."/>
        </authorList>
    </citation>
    <scope>NUCLEOTIDE SEQUENCE</scope>
    <source>
        <strain evidence="3">GCR5</strain>
    </source>
</reference>
<proteinExistence type="predicted"/>
<feature type="domain" description="Pyrroline-5-carboxylate reductase catalytic N-terminal" evidence="1">
    <location>
        <begin position="4"/>
        <end position="75"/>
    </location>
</feature>
<accession>A0A931EA88</accession>
<dbReference type="InterPro" id="IPR018931">
    <property type="entry name" value="DUF2520"/>
</dbReference>
<dbReference type="PANTHER" id="PTHR40459:SF1">
    <property type="entry name" value="CONSERVED HYPOTHETICAL ALANINE AND LEUCINE RICH PROTEIN"/>
    <property type="match status" value="1"/>
</dbReference>
<dbReference type="SUPFAM" id="SSF48179">
    <property type="entry name" value="6-phosphogluconate dehydrogenase C-terminal domain-like"/>
    <property type="match status" value="1"/>
</dbReference>
<dbReference type="InterPro" id="IPR008927">
    <property type="entry name" value="6-PGluconate_DH-like_C_sf"/>
</dbReference>
<dbReference type="Pfam" id="PF03807">
    <property type="entry name" value="F420_oxidored"/>
    <property type="match status" value="1"/>
</dbReference>
<dbReference type="PANTHER" id="PTHR40459">
    <property type="entry name" value="CONSERVED HYPOTHETICAL ALANINE AND LEUCINE RICH PROTEIN"/>
    <property type="match status" value="1"/>
</dbReference>
<organism evidence="3 4">
    <name type="scientific">Planobacterium oryzisoli</name>
    <dbReference type="NCBI Taxonomy" id="2771435"/>
    <lineage>
        <taxon>Bacteria</taxon>
        <taxon>Pseudomonadati</taxon>
        <taxon>Bacteroidota</taxon>
        <taxon>Flavobacteriia</taxon>
        <taxon>Flavobacteriales</taxon>
        <taxon>Weeksellaceae</taxon>
        <taxon>Chryseobacterium group</taxon>
        <taxon>Chryseobacterium</taxon>
    </lineage>
</organism>
<protein>
    <submittedName>
        <fullName evidence="3">DUF2520 domain-containing protein</fullName>
    </submittedName>
</protein>
<evidence type="ECO:0000259" key="1">
    <source>
        <dbReference type="Pfam" id="PF03807"/>
    </source>
</evidence>
<feature type="domain" description="DUF2520" evidence="2">
    <location>
        <begin position="120"/>
        <end position="243"/>
    </location>
</feature>
<dbReference type="Proteomes" id="UP000694480">
    <property type="component" value="Unassembled WGS sequence"/>
</dbReference>
<dbReference type="InterPro" id="IPR028939">
    <property type="entry name" value="P5C_Rdtase_cat_N"/>
</dbReference>